<evidence type="ECO:0000256" key="1">
    <source>
        <dbReference type="SAM" id="SignalP"/>
    </source>
</evidence>
<accession>A0A7X0TWA4</accession>
<dbReference type="AlphaFoldDB" id="A0A7X0TWA4"/>
<keyword evidence="1" id="KW-0732">Signal</keyword>
<evidence type="ECO:0000313" key="2">
    <source>
        <dbReference type="EMBL" id="MBB6545940.1"/>
    </source>
</evidence>
<dbReference type="Proteomes" id="UP000565579">
    <property type="component" value="Unassembled WGS sequence"/>
</dbReference>
<feature type="signal peptide" evidence="1">
    <location>
        <begin position="1"/>
        <end position="19"/>
    </location>
</feature>
<dbReference type="PROSITE" id="PS51257">
    <property type="entry name" value="PROKAR_LIPOPROTEIN"/>
    <property type="match status" value="1"/>
</dbReference>
<feature type="chain" id="PRO_5031004081" description="Lipoprotein" evidence="1">
    <location>
        <begin position="20"/>
        <end position="185"/>
    </location>
</feature>
<dbReference type="Pfam" id="PF20329">
    <property type="entry name" value="DUF6624"/>
    <property type="match status" value="1"/>
</dbReference>
<gene>
    <name evidence="2" type="ORF">HD593_000735</name>
</gene>
<comment type="caution">
    <text evidence="2">The sequence shown here is derived from an EMBL/GenBank/DDBJ whole genome shotgun (WGS) entry which is preliminary data.</text>
</comment>
<dbReference type="InterPro" id="IPR046732">
    <property type="entry name" value="DUF6624"/>
</dbReference>
<organism evidence="2 3">
    <name type="scientific">Nonomuraea rubra</name>
    <dbReference type="NCBI Taxonomy" id="46180"/>
    <lineage>
        <taxon>Bacteria</taxon>
        <taxon>Bacillati</taxon>
        <taxon>Actinomycetota</taxon>
        <taxon>Actinomycetes</taxon>
        <taxon>Streptosporangiales</taxon>
        <taxon>Streptosporangiaceae</taxon>
        <taxon>Nonomuraea</taxon>
    </lineage>
</organism>
<name>A0A7X0TWA4_9ACTN</name>
<evidence type="ECO:0008006" key="4">
    <source>
        <dbReference type="Google" id="ProtNLM"/>
    </source>
</evidence>
<reference evidence="2 3" key="1">
    <citation type="submission" date="2020-08" db="EMBL/GenBank/DDBJ databases">
        <title>Sequencing the genomes of 1000 actinobacteria strains.</title>
        <authorList>
            <person name="Klenk H.-P."/>
        </authorList>
    </citation>
    <scope>NUCLEOTIDE SEQUENCE [LARGE SCALE GENOMIC DNA]</scope>
    <source>
        <strain evidence="2 3">DSM 43768</strain>
    </source>
</reference>
<protein>
    <recommendedName>
        <fullName evidence="4">Lipoprotein</fullName>
    </recommendedName>
</protein>
<sequence>MRQFLAFLLTALAFVTACGDPAPVNPALRTELLAMLKLDQEVRTLDASQEDWDRVEKANTDRMRQILDQHGWPGYELVGKDGAQAAWALIQHADRDLELQKRGLELMRRAADEGDADPSDLAFLVDRVRVAEKKPQVYGTQWETDPQGKWRPRTPIEDEAKVDERRAGVGLKPLNEYLEELKSAQ</sequence>
<dbReference type="RefSeq" id="WP_221524596.1">
    <property type="nucleotide sequence ID" value="NZ_BAAAXY010000274.1"/>
</dbReference>
<keyword evidence="3" id="KW-1185">Reference proteome</keyword>
<proteinExistence type="predicted"/>
<evidence type="ECO:0000313" key="3">
    <source>
        <dbReference type="Proteomes" id="UP000565579"/>
    </source>
</evidence>
<dbReference type="EMBL" id="JACHMI010000001">
    <property type="protein sequence ID" value="MBB6545940.1"/>
    <property type="molecule type" value="Genomic_DNA"/>
</dbReference>